<comment type="caution">
    <text evidence="1">The sequence shown here is derived from an EMBL/GenBank/DDBJ whole genome shotgun (WGS) entry which is preliminary data.</text>
</comment>
<evidence type="ECO:0000313" key="2">
    <source>
        <dbReference type="Proteomes" id="UP000638648"/>
    </source>
</evidence>
<name>A0A927RN02_9ACTN</name>
<dbReference type="AlphaFoldDB" id="A0A927RN02"/>
<dbReference type="Proteomes" id="UP000638648">
    <property type="component" value="Unassembled WGS sequence"/>
</dbReference>
<keyword evidence="2" id="KW-1185">Reference proteome</keyword>
<protein>
    <submittedName>
        <fullName evidence="1">Uncharacterized protein</fullName>
    </submittedName>
</protein>
<accession>A0A927RN02</accession>
<organism evidence="1 2">
    <name type="scientific">Actinopolymorpha pittospori</name>
    <dbReference type="NCBI Taxonomy" id="648752"/>
    <lineage>
        <taxon>Bacteria</taxon>
        <taxon>Bacillati</taxon>
        <taxon>Actinomycetota</taxon>
        <taxon>Actinomycetes</taxon>
        <taxon>Propionibacteriales</taxon>
        <taxon>Actinopolymorphaceae</taxon>
        <taxon>Actinopolymorpha</taxon>
    </lineage>
</organism>
<dbReference type="RefSeq" id="WP_192753080.1">
    <property type="nucleotide sequence ID" value="NZ_BAABJL010000201.1"/>
</dbReference>
<evidence type="ECO:0000313" key="1">
    <source>
        <dbReference type="EMBL" id="MBE1609513.1"/>
    </source>
</evidence>
<dbReference type="Gene3D" id="3.20.20.80">
    <property type="entry name" value="Glycosidases"/>
    <property type="match status" value="1"/>
</dbReference>
<proteinExistence type="predicted"/>
<sequence>MTDRIVAMQIGAVSFVDEGVGETLDILAERGGVNALFLATPTWTRGTGGRQIPGHPLPDHGAQDYDLGWRGGNYATVHPEYYGNTVLGSVGRAPEHPDFDMLAEVLPEARKRGMKSYAWMEESGPARELRTYPNFPKLLEVDAWSRPGLRPCFNNPDYRNWHLGFVEDYTKSYELDGIAWCSERPGPLNLLMQGPVLPGDIGCFCPHCKAIGRDRGIDVRRAQEGYRALLDWNQRIGAGERPSDGAFVTFWRILLQYPEILSWQTLWTEAQRQMYRDIYGVAKAVSAEIQVGWHVYHNISFSPFYRADQDYEEMAKFSDFIKVVIYNNCAGPRFYTWVQNICQALFADADPEDVYPLMLKLLKLDEGAYDKLPQSGFSADYVRRETERAVAGVAGKSKILPGIDIDIPVGVLKERLEPKRDVGKINWDANEGELTQCTPEGVRDATLAAFEGGAEGVVLSRKYSEMKLDNLSGVGEALKRLAK</sequence>
<gene>
    <name evidence="1" type="ORF">HEB94_006361</name>
</gene>
<dbReference type="EMBL" id="JADBEM010000001">
    <property type="protein sequence ID" value="MBE1609513.1"/>
    <property type="molecule type" value="Genomic_DNA"/>
</dbReference>
<reference evidence="1" key="1">
    <citation type="submission" date="2020-10" db="EMBL/GenBank/DDBJ databases">
        <title>Sequencing the genomes of 1000 actinobacteria strains.</title>
        <authorList>
            <person name="Klenk H.-P."/>
        </authorList>
    </citation>
    <scope>NUCLEOTIDE SEQUENCE</scope>
    <source>
        <strain evidence="1">DSM 45354</strain>
    </source>
</reference>